<feature type="transmembrane region" description="Helical" evidence="2">
    <location>
        <begin position="159"/>
        <end position="181"/>
    </location>
</feature>
<feature type="region of interest" description="Disordered" evidence="1">
    <location>
        <begin position="1"/>
        <end position="30"/>
    </location>
</feature>
<keyword evidence="2" id="KW-0812">Transmembrane</keyword>
<evidence type="ECO:0000313" key="3">
    <source>
        <dbReference type="EMBL" id="GAA1611433.1"/>
    </source>
</evidence>
<feature type="transmembrane region" description="Helical" evidence="2">
    <location>
        <begin position="41"/>
        <end position="63"/>
    </location>
</feature>
<dbReference type="RefSeq" id="WP_344221701.1">
    <property type="nucleotide sequence ID" value="NZ_BAAAOS010000061.1"/>
</dbReference>
<sequence>MPHFENDPQWSTAAPSSDPSASLPARSGPGMATRLGSGGPAVTRWTVAAIAWAALFSAVHWYWAFGGRAGLGASTAEADAALQTPLFAAYNLGVAATTAALAAGLWWTRPGRRERIAGRRILLDWVLVAGAILLAARGGLGVCLMILDVVRGEGDHPSLLLVVIEPYFLLGGLILGFTWLARRRPGLGAPRP</sequence>
<evidence type="ECO:0000313" key="4">
    <source>
        <dbReference type="Proteomes" id="UP001500393"/>
    </source>
</evidence>
<organism evidence="3 4">
    <name type="scientific">Kribbella sancticallisti</name>
    <dbReference type="NCBI Taxonomy" id="460087"/>
    <lineage>
        <taxon>Bacteria</taxon>
        <taxon>Bacillati</taxon>
        <taxon>Actinomycetota</taxon>
        <taxon>Actinomycetes</taxon>
        <taxon>Propionibacteriales</taxon>
        <taxon>Kribbellaceae</taxon>
        <taxon>Kribbella</taxon>
    </lineage>
</organism>
<keyword evidence="2" id="KW-1133">Transmembrane helix</keyword>
<dbReference type="EMBL" id="BAAAOS010000061">
    <property type="protein sequence ID" value="GAA1611433.1"/>
    <property type="molecule type" value="Genomic_DNA"/>
</dbReference>
<feature type="transmembrane region" description="Helical" evidence="2">
    <location>
        <begin position="121"/>
        <end position="147"/>
    </location>
</feature>
<protein>
    <recommendedName>
        <fullName evidence="5">DUF3995 domain-containing protein</fullName>
    </recommendedName>
</protein>
<evidence type="ECO:0000256" key="1">
    <source>
        <dbReference type="SAM" id="MobiDB-lite"/>
    </source>
</evidence>
<keyword evidence="4" id="KW-1185">Reference proteome</keyword>
<feature type="transmembrane region" description="Helical" evidence="2">
    <location>
        <begin position="87"/>
        <end position="109"/>
    </location>
</feature>
<accession>A0ABP4QHG7</accession>
<name>A0ABP4QHG7_9ACTN</name>
<reference evidence="4" key="1">
    <citation type="journal article" date="2019" name="Int. J. Syst. Evol. Microbiol.">
        <title>The Global Catalogue of Microorganisms (GCM) 10K type strain sequencing project: providing services to taxonomists for standard genome sequencing and annotation.</title>
        <authorList>
            <consortium name="The Broad Institute Genomics Platform"/>
            <consortium name="The Broad Institute Genome Sequencing Center for Infectious Disease"/>
            <person name="Wu L."/>
            <person name="Ma J."/>
        </authorList>
    </citation>
    <scope>NUCLEOTIDE SEQUENCE [LARGE SCALE GENOMIC DNA]</scope>
    <source>
        <strain evidence="4">JCM 14969</strain>
    </source>
</reference>
<dbReference type="Proteomes" id="UP001500393">
    <property type="component" value="Unassembled WGS sequence"/>
</dbReference>
<feature type="compositionally biased region" description="Low complexity" evidence="1">
    <location>
        <begin position="11"/>
        <end position="27"/>
    </location>
</feature>
<dbReference type="Pfam" id="PF13160">
    <property type="entry name" value="DUF3995"/>
    <property type="match status" value="1"/>
</dbReference>
<proteinExistence type="predicted"/>
<gene>
    <name evidence="3" type="ORF">GCM10009789_77190</name>
</gene>
<comment type="caution">
    <text evidence="3">The sequence shown here is derived from an EMBL/GenBank/DDBJ whole genome shotgun (WGS) entry which is preliminary data.</text>
</comment>
<keyword evidence="2" id="KW-0472">Membrane</keyword>
<evidence type="ECO:0000256" key="2">
    <source>
        <dbReference type="SAM" id="Phobius"/>
    </source>
</evidence>
<evidence type="ECO:0008006" key="5">
    <source>
        <dbReference type="Google" id="ProtNLM"/>
    </source>
</evidence>
<dbReference type="InterPro" id="IPR025058">
    <property type="entry name" value="DUF3995"/>
</dbReference>